<accession>A0AAE3DAS7</accession>
<protein>
    <submittedName>
        <fullName evidence="1">Uncharacterized protein</fullName>
    </submittedName>
</protein>
<proteinExistence type="predicted"/>
<comment type="caution">
    <text evidence="1">The sequence shown here is derived from an EMBL/GenBank/DDBJ whole genome shotgun (WGS) entry which is preliminary data.</text>
</comment>
<evidence type="ECO:0000313" key="2">
    <source>
        <dbReference type="Proteomes" id="UP001198220"/>
    </source>
</evidence>
<dbReference type="Proteomes" id="UP001198220">
    <property type="component" value="Unassembled WGS sequence"/>
</dbReference>
<sequence length="77" mass="8813">MKRSTKKLLRKVENGNLFDDVPTGVLCQSIQMMIDALNRRGVPVRDFDHKEKHVEQIQILKDAVYFLTKGDDPDGEA</sequence>
<dbReference type="EMBL" id="JAJEPS010000001">
    <property type="protein sequence ID" value="MCC2124821.1"/>
    <property type="molecule type" value="Genomic_DNA"/>
</dbReference>
<dbReference type="RefSeq" id="WP_308458375.1">
    <property type="nucleotide sequence ID" value="NZ_JAJEPS010000001.1"/>
</dbReference>
<gene>
    <name evidence="1" type="ORF">LKD36_01355</name>
</gene>
<organism evidence="1 2">
    <name type="scientific">Hominiventricola filiformis</name>
    <dbReference type="NCBI Taxonomy" id="2885352"/>
    <lineage>
        <taxon>Bacteria</taxon>
        <taxon>Bacillati</taxon>
        <taxon>Bacillota</taxon>
        <taxon>Clostridia</taxon>
        <taxon>Lachnospirales</taxon>
        <taxon>Lachnospiraceae</taxon>
        <taxon>Hominiventricola</taxon>
    </lineage>
</organism>
<reference evidence="1 2" key="1">
    <citation type="submission" date="2021-10" db="EMBL/GenBank/DDBJ databases">
        <title>Anaerobic single-cell dispensing facilitates the cultivation of human gut bacteria.</title>
        <authorList>
            <person name="Afrizal A."/>
        </authorList>
    </citation>
    <scope>NUCLEOTIDE SEQUENCE [LARGE SCALE GENOMIC DNA]</scope>
    <source>
        <strain evidence="1 2">CLA-AA-H276</strain>
    </source>
</reference>
<evidence type="ECO:0000313" key="1">
    <source>
        <dbReference type="EMBL" id="MCC2124821.1"/>
    </source>
</evidence>
<keyword evidence="2" id="KW-1185">Reference proteome</keyword>
<dbReference type="AlphaFoldDB" id="A0AAE3DAS7"/>
<name>A0AAE3DAS7_9FIRM</name>